<feature type="non-terminal residue" evidence="1">
    <location>
        <position position="1"/>
    </location>
</feature>
<accession>A0A9P4N7R4</accession>
<evidence type="ECO:0000313" key="1">
    <source>
        <dbReference type="EMBL" id="KAF2262736.1"/>
    </source>
</evidence>
<name>A0A9P4N7R4_9PLEO</name>
<comment type="caution">
    <text evidence="1">The sequence shown here is derived from an EMBL/GenBank/DDBJ whole genome shotgun (WGS) entry which is preliminary data.</text>
</comment>
<keyword evidence="2" id="KW-1185">Reference proteome</keyword>
<dbReference type="EMBL" id="ML986637">
    <property type="protein sequence ID" value="KAF2262736.1"/>
    <property type="molecule type" value="Genomic_DNA"/>
</dbReference>
<dbReference type="AlphaFoldDB" id="A0A9P4N7R4"/>
<protein>
    <submittedName>
        <fullName evidence="1">Uncharacterized protein</fullName>
    </submittedName>
</protein>
<feature type="non-terminal residue" evidence="1">
    <location>
        <position position="77"/>
    </location>
</feature>
<gene>
    <name evidence="1" type="ORF">CC78DRAFT_534607</name>
</gene>
<evidence type="ECO:0000313" key="2">
    <source>
        <dbReference type="Proteomes" id="UP000800093"/>
    </source>
</evidence>
<proteinExistence type="predicted"/>
<reference evidence="2" key="1">
    <citation type="journal article" date="2020" name="Stud. Mycol.">
        <title>101 Dothideomycetes genomes: A test case for predicting lifestyles and emergence of pathogens.</title>
        <authorList>
            <person name="Haridas S."/>
            <person name="Albert R."/>
            <person name="Binder M."/>
            <person name="Bloem J."/>
            <person name="LaButti K."/>
            <person name="Salamov A."/>
            <person name="Andreopoulos B."/>
            <person name="Baker S."/>
            <person name="Barry K."/>
            <person name="Bills G."/>
            <person name="Bluhm B."/>
            <person name="Cannon C."/>
            <person name="Castanera R."/>
            <person name="Culley D."/>
            <person name="Daum C."/>
            <person name="Ezra D."/>
            <person name="Gonzalez J."/>
            <person name="Henrissat B."/>
            <person name="Kuo A."/>
            <person name="Liang C."/>
            <person name="Lipzen A."/>
            <person name="Lutzoni F."/>
            <person name="Magnuson J."/>
            <person name="Mondo S."/>
            <person name="Nolan M."/>
            <person name="Ohm R."/>
            <person name="Pangilinan J."/>
            <person name="Park H.-J."/>
            <person name="Ramirez L."/>
            <person name="Alfaro M."/>
            <person name="Sun H."/>
            <person name="Tritt A."/>
            <person name="Yoshinaga Y."/>
            <person name="Zwiers L.-H."/>
            <person name="Turgeon B."/>
            <person name="Goodwin S."/>
            <person name="Spatafora J."/>
            <person name="Crous P."/>
            <person name="Grigoriev I."/>
        </authorList>
    </citation>
    <scope>NUCLEOTIDE SEQUENCE [LARGE SCALE GENOMIC DNA]</scope>
    <source>
        <strain evidence="2">CBS 304.66</strain>
    </source>
</reference>
<sequence length="77" mass="8237">MARRPQRSHAALVRLNSAVSSKPNSMGSAQADSSPVCCKASTALAHVQGSQQLPKPFSFGHTVTLHIRSPWSHKVTC</sequence>
<dbReference type="Proteomes" id="UP000800093">
    <property type="component" value="Unassembled WGS sequence"/>
</dbReference>
<organism evidence="1 2">
    <name type="scientific">Lojkania enalia</name>
    <dbReference type="NCBI Taxonomy" id="147567"/>
    <lineage>
        <taxon>Eukaryota</taxon>
        <taxon>Fungi</taxon>
        <taxon>Dikarya</taxon>
        <taxon>Ascomycota</taxon>
        <taxon>Pezizomycotina</taxon>
        <taxon>Dothideomycetes</taxon>
        <taxon>Pleosporomycetidae</taxon>
        <taxon>Pleosporales</taxon>
        <taxon>Pleosporales incertae sedis</taxon>
        <taxon>Lojkania</taxon>
    </lineage>
</organism>